<keyword evidence="4" id="KW-1003">Cell membrane</keyword>
<dbReference type="GO" id="GO:0020037">
    <property type="term" value="F:heme binding"/>
    <property type="evidence" value="ECO:0007669"/>
    <property type="project" value="TreeGrafter"/>
</dbReference>
<dbReference type="Proteomes" id="UP000199339">
    <property type="component" value="Unassembled WGS sequence"/>
</dbReference>
<dbReference type="EMBL" id="FOUR01000003">
    <property type="protein sequence ID" value="SFM95448.1"/>
    <property type="molecule type" value="Genomic_DNA"/>
</dbReference>
<evidence type="ECO:0000256" key="4">
    <source>
        <dbReference type="ARBA" id="ARBA00022475"/>
    </source>
</evidence>
<dbReference type="Gene3D" id="1.20.950.20">
    <property type="entry name" value="Transmembrane di-heme cytochromes, Chain C"/>
    <property type="match status" value="1"/>
</dbReference>
<feature type="transmembrane region" description="Helical" evidence="13">
    <location>
        <begin position="50"/>
        <end position="71"/>
    </location>
</feature>
<sequence>MTVMDAENRYGAVSRAVHWIMAVLLLLMLASEVWFEALEDSISEASLMAWHQSLGLALFGLVLFRGLWRWLNRSRLTPPAHWATMARLGHVALYALMILMPLSGLATSLGEGDPVTFFGWTLSGSGPEVAWLEESGEDIHEVLANVLWLMIGVHVAAALAHQYLLGDRIMKRMAL</sequence>
<keyword evidence="6 13" id="KW-0812">Transmembrane</keyword>
<dbReference type="Pfam" id="PF01292">
    <property type="entry name" value="Ni_hydr_CYTB"/>
    <property type="match status" value="1"/>
</dbReference>
<evidence type="ECO:0000256" key="12">
    <source>
        <dbReference type="ARBA" id="ARBA00037975"/>
    </source>
</evidence>
<comment type="subcellular location">
    <subcellularLocation>
        <location evidence="2">Cell membrane</location>
        <topology evidence="2">Multi-pass membrane protein</topology>
    </subcellularLocation>
</comment>
<comment type="similarity">
    <text evidence="12">Belongs to the cytochrome b561 family.</text>
</comment>
<keyword evidence="8" id="KW-0249">Electron transport</keyword>
<dbReference type="GO" id="GO:0005886">
    <property type="term" value="C:plasma membrane"/>
    <property type="evidence" value="ECO:0007669"/>
    <property type="project" value="UniProtKB-SubCell"/>
</dbReference>
<dbReference type="InterPro" id="IPR052168">
    <property type="entry name" value="Cytochrome_b561_oxidase"/>
</dbReference>
<comment type="cofactor">
    <cofactor evidence="1">
        <name>heme b</name>
        <dbReference type="ChEBI" id="CHEBI:60344"/>
    </cofactor>
</comment>
<feature type="transmembrane region" description="Helical" evidence="13">
    <location>
        <begin position="12"/>
        <end position="30"/>
    </location>
</feature>
<organism evidence="15 16">
    <name type="scientific">Marinobacter pelagius</name>
    <dbReference type="NCBI Taxonomy" id="379482"/>
    <lineage>
        <taxon>Bacteria</taxon>
        <taxon>Pseudomonadati</taxon>
        <taxon>Pseudomonadota</taxon>
        <taxon>Gammaproteobacteria</taxon>
        <taxon>Pseudomonadales</taxon>
        <taxon>Marinobacteraceae</taxon>
        <taxon>Marinobacter</taxon>
    </lineage>
</organism>
<dbReference type="InterPro" id="IPR011577">
    <property type="entry name" value="Cyt_b561_bac/Ni-Hgenase"/>
</dbReference>
<dbReference type="GO" id="GO:0009055">
    <property type="term" value="F:electron transfer activity"/>
    <property type="evidence" value="ECO:0007669"/>
    <property type="project" value="InterPro"/>
</dbReference>
<keyword evidence="16" id="KW-1185">Reference proteome</keyword>
<name>A0A1I4V2N0_9GAMM</name>
<evidence type="ECO:0000256" key="1">
    <source>
        <dbReference type="ARBA" id="ARBA00001970"/>
    </source>
</evidence>
<evidence type="ECO:0000256" key="8">
    <source>
        <dbReference type="ARBA" id="ARBA00022982"/>
    </source>
</evidence>
<dbReference type="PANTHER" id="PTHR30529">
    <property type="entry name" value="CYTOCHROME B561"/>
    <property type="match status" value="1"/>
</dbReference>
<gene>
    <name evidence="15" type="ORF">SAMN04487961_1694</name>
</gene>
<evidence type="ECO:0000256" key="3">
    <source>
        <dbReference type="ARBA" id="ARBA00022448"/>
    </source>
</evidence>
<evidence type="ECO:0000256" key="5">
    <source>
        <dbReference type="ARBA" id="ARBA00022617"/>
    </source>
</evidence>
<dbReference type="AlphaFoldDB" id="A0A1I4V2N0"/>
<dbReference type="SUPFAM" id="SSF81342">
    <property type="entry name" value="Transmembrane di-heme cytochromes"/>
    <property type="match status" value="1"/>
</dbReference>
<keyword evidence="5" id="KW-0349">Heme</keyword>
<protein>
    <submittedName>
        <fullName evidence="15">Cytochrome b561</fullName>
    </submittedName>
</protein>
<evidence type="ECO:0000256" key="7">
    <source>
        <dbReference type="ARBA" id="ARBA00022723"/>
    </source>
</evidence>
<evidence type="ECO:0000259" key="14">
    <source>
        <dbReference type="Pfam" id="PF01292"/>
    </source>
</evidence>
<keyword evidence="7" id="KW-0479">Metal-binding</keyword>
<evidence type="ECO:0000256" key="11">
    <source>
        <dbReference type="ARBA" id="ARBA00023136"/>
    </source>
</evidence>
<dbReference type="RefSeq" id="WP_092001591.1">
    <property type="nucleotide sequence ID" value="NZ_FOUR01000003.1"/>
</dbReference>
<feature type="transmembrane region" description="Helical" evidence="13">
    <location>
        <begin position="91"/>
        <end position="110"/>
    </location>
</feature>
<keyword evidence="10" id="KW-0408">Iron</keyword>
<dbReference type="GO" id="GO:0046872">
    <property type="term" value="F:metal ion binding"/>
    <property type="evidence" value="ECO:0007669"/>
    <property type="project" value="UniProtKB-KW"/>
</dbReference>
<proteinExistence type="inferred from homology"/>
<keyword evidence="3" id="KW-0813">Transport</keyword>
<dbReference type="PANTHER" id="PTHR30529:SF1">
    <property type="entry name" value="CYTOCHROME B561 HOMOLOG 2"/>
    <property type="match status" value="1"/>
</dbReference>
<evidence type="ECO:0000256" key="6">
    <source>
        <dbReference type="ARBA" id="ARBA00022692"/>
    </source>
</evidence>
<reference evidence="16" key="1">
    <citation type="submission" date="2016-10" db="EMBL/GenBank/DDBJ databases">
        <authorList>
            <person name="Varghese N."/>
            <person name="Submissions S."/>
        </authorList>
    </citation>
    <scope>NUCLEOTIDE SEQUENCE [LARGE SCALE GENOMIC DNA]</scope>
    <source>
        <strain evidence="16">CGMCC 1.6775</strain>
    </source>
</reference>
<dbReference type="OrthoDB" id="9793784at2"/>
<keyword evidence="9 13" id="KW-1133">Transmembrane helix</keyword>
<feature type="transmembrane region" description="Helical" evidence="13">
    <location>
        <begin position="146"/>
        <end position="165"/>
    </location>
</feature>
<dbReference type="GO" id="GO:0022904">
    <property type="term" value="P:respiratory electron transport chain"/>
    <property type="evidence" value="ECO:0007669"/>
    <property type="project" value="InterPro"/>
</dbReference>
<evidence type="ECO:0000256" key="10">
    <source>
        <dbReference type="ARBA" id="ARBA00023004"/>
    </source>
</evidence>
<accession>A0A1I4V2N0</accession>
<feature type="domain" description="Cytochrome b561 bacterial/Ni-hydrogenase" evidence="14">
    <location>
        <begin position="9"/>
        <end position="173"/>
    </location>
</feature>
<dbReference type="InterPro" id="IPR016174">
    <property type="entry name" value="Di-haem_cyt_TM"/>
</dbReference>
<evidence type="ECO:0000256" key="13">
    <source>
        <dbReference type="SAM" id="Phobius"/>
    </source>
</evidence>
<evidence type="ECO:0000256" key="2">
    <source>
        <dbReference type="ARBA" id="ARBA00004651"/>
    </source>
</evidence>
<evidence type="ECO:0000256" key="9">
    <source>
        <dbReference type="ARBA" id="ARBA00022989"/>
    </source>
</evidence>
<evidence type="ECO:0000313" key="15">
    <source>
        <dbReference type="EMBL" id="SFM95448.1"/>
    </source>
</evidence>
<keyword evidence="11 13" id="KW-0472">Membrane</keyword>
<evidence type="ECO:0000313" key="16">
    <source>
        <dbReference type="Proteomes" id="UP000199339"/>
    </source>
</evidence>